<protein>
    <recommendedName>
        <fullName evidence="4">Inner membrane protein</fullName>
    </recommendedName>
</protein>
<keyword evidence="1" id="KW-0472">Membrane</keyword>
<dbReference type="OrthoDB" id="677174at2"/>
<sequence length="210" mass="23805">METDLIYELIGYAASLLVAISLMMSGIVKLRIVNMVGAITFTVYGLLINSMPVAAMNAFIVIVNIYHLVNIYQKKTEFDLIQVKPDNSVLSHFLQYHLDEIMTHQPAYNPDEGYSFNLMIFNKMMPVGVVCGNQQGEILNVDLDFVIPSHRDFKAGEYLYKDRKEFFIDQGIRVIRASRGDKEHNRYLKKMGFSTVGAGNNPELQLASNL</sequence>
<reference evidence="2 3" key="1">
    <citation type="submission" date="2018-05" db="EMBL/GenBank/DDBJ databases">
        <title>Rhodohalobacter halophilus gen. nov., sp. nov., a moderately halophilic member of the family Balneolaceae.</title>
        <authorList>
            <person name="Liu Z.-W."/>
        </authorList>
    </citation>
    <scope>NUCLEOTIDE SEQUENCE [LARGE SCALE GENOMIC DNA]</scope>
    <source>
        <strain evidence="2 3">8A47</strain>
    </source>
</reference>
<comment type="caution">
    <text evidence="2">The sequence shown here is derived from an EMBL/GenBank/DDBJ whole genome shotgun (WGS) entry which is preliminary data.</text>
</comment>
<dbReference type="EMBL" id="QGGB01000006">
    <property type="protein sequence ID" value="PWN06649.1"/>
    <property type="molecule type" value="Genomic_DNA"/>
</dbReference>
<evidence type="ECO:0008006" key="4">
    <source>
        <dbReference type="Google" id="ProtNLM"/>
    </source>
</evidence>
<keyword evidence="3" id="KW-1185">Reference proteome</keyword>
<dbReference type="Proteomes" id="UP000245533">
    <property type="component" value="Unassembled WGS sequence"/>
</dbReference>
<keyword evidence="1" id="KW-1133">Transmembrane helix</keyword>
<proteinExistence type="predicted"/>
<dbReference type="InterPro" id="IPR016181">
    <property type="entry name" value="Acyl_CoA_acyltransferase"/>
</dbReference>
<organism evidence="2 3">
    <name type="scientific">Rhodohalobacter mucosus</name>
    <dbReference type="NCBI Taxonomy" id="2079485"/>
    <lineage>
        <taxon>Bacteria</taxon>
        <taxon>Pseudomonadati</taxon>
        <taxon>Balneolota</taxon>
        <taxon>Balneolia</taxon>
        <taxon>Balneolales</taxon>
        <taxon>Balneolaceae</taxon>
        <taxon>Rhodohalobacter</taxon>
    </lineage>
</organism>
<keyword evidence="1" id="KW-0812">Transmembrane</keyword>
<dbReference type="RefSeq" id="WP_109646763.1">
    <property type="nucleotide sequence ID" value="NZ_QGGB01000006.1"/>
</dbReference>
<feature type="transmembrane region" description="Helical" evidence="1">
    <location>
        <begin position="54"/>
        <end position="72"/>
    </location>
</feature>
<evidence type="ECO:0000256" key="1">
    <source>
        <dbReference type="SAM" id="Phobius"/>
    </source>
</evidence>
<dbReference type="AlphaFoldDB" id="A0A316TTK7"/>
<evidence type="ECO:0000313" key="2">
    <source>
        <dbReference type="EMBL" id="PWN06649.1"/>
    </source>
</evidence>
<name>A0A316TTK7_9BACT</name>
<dbReference type="SUPFAM" id="SSF55729">
    <property type="entry name" value="Acyl-CoA N-acyltransferases (Nat)"/>
    <property type="match status" value="1"/>
</dbReference>
<gene>
    <name evidence="2" type="ORF">DDZ15_09035</name>
</gene>
<feature type="transmembrane region" description="Helical" evidence="1">
    <location>
        <begin position="6"/>
        <end position="25"/>
    </location>
</feature>
<evidence type="ECO:0000313" key="3">
    <source>
        <dbReference type="Proteomes" id="UP000245533"/>
    </source>
</evidence>
<accession>A0A316TTK7</accession>